<organism evidence="1 2">
    <name type="scientific">Phormidium nigroviride PCC 7112</name>
    <dbReference type="NCBI Taxonomy" id="179408"/>
    <lineage>
        <taxon>Bacteria</taxon>
        <taxon>Bacillati</taxon>
        <taxon>Cyanobacteriota</taxon>
        <taxon>Cyanophyceae</taxon>
        <taxon>Oscillatoriophycideae</taxon>
        <taxon>Oscillatoriales</taxon>
        <taxon>Oscillatoriaceae</taxon>
        <taxon>Phormidium</taxon>
    </lineage>
</organism>
<dbReference type="RefSeq" id="WP_015175934.1">
    <property type="nucleotide sequence ID" value="NC_019729.1"/>
</dbReference>
<dbReference type="Proteomes" id="UP000010478">
    <property type="component" value="Chromosome"/>
</dbReference>
<dbReference type="AlphaFoldDB" id="K9VHD7"/>
<dbReference type="eggNOG" id="ENOG503116D">
    <property type="taxonomic scope" value="Bacteria"/>
</dbReference>
<name>K9VHD7_9CYAN</name>
<evidence type="ECO:0000313" key="2">
    <source>
        <dbReference type="Proteomes" id="UP000010478"/>
    </source>
</evidence>
<dbReference type="STRING" id="179408.Osc7112_2165"/>
<dbReference type="KEGG" id="oni:Osc7112_2165"/>
<dbReference type="HOGENOM" id="CLU_126997_0_0_3"/>
<keyword evidence="2" id="KW-1185">Reference proteome</keyword>
<gene>
    <name evidence="1" type="ORF">Osc7112_2165</name>
</gene>
<evidence type="ECO:0000313" key="1">
    <source>
        <dbReference type="EMBL" id="AFZ06630.1"/>
    </source>
</evidence>
<accession>K9VHD7</accession>
<dbReference type="EMBL" id="CP003614">
    <property type="protein sequence ID" value="AFZ06630.1"/>
    <property type="molecule type" value="Genomic_DNA"/>
</dbReference>
<protein>
    <submittedName>
        <fullName evidence="1">Uncharacterized protein</fullName>
    </submittedName>
</protein>
<dbReference type="OrthoDB" id="484469at2"/>
<sequence>MIVTVRDPEILKNLQPEIVRTYLETHCWQEVRQIDDKASLWNRHSETSEELEILLPLKPEFLDFPRRMAEVLQTLEIAENRSQLEILSNLLTSAPNITIQGIVTNLQEGAATGKVTLTGVIVGKLRRIQLELAEPVYELAVKAYQARIPVICQGNLVKQGRSFLLESTHHFTLDLDAWLE</sequence>
<reference evidence="1 2" key="1">
    <citation type="submission" date="2012-05" db="EMBL/GenBank/DDBJ databases">
        <title>Finished chromosome of genome of Oscillatoria sp. PCC 7112.</title>
        <authorList>
            <consortium name="US DOE Joint Genome Institute"/>
            <person name="Gugger M."/>
            <person name="Coursin T."/>
            <person name="Rippka R."/>
            <person name="Tandeau De Marsac N."/>
            <person name="Huntemann M."/>
            <person name="Wei C.-L."/>
            <person name="Han J."/>
            <person name="Detter J.C."/>
            <person name="Han C."/>
            <person name="Tapia R."/>
            <person name="Davenport K."/>
            <person name="Daligault H."/>
            <person name="Erkkila T."/>
            <person name="Gu W."/>
            <person name="Munk A.C.C."/>
            <person name="Teshima H."/>
            <person name="Xu Y."/>
            <person name="Chain P."/>
            <person name="Chen A."/>
            <person name="Krypides N."/>
            <person name="Mavromatis K."/>
            <person name="Markowitz V."/>
            <person name="Szeto E."/>
            <person name="Ivanova N."/>
            <person name="Mikhailova N."/>
            <person name="Ovchinnikova G."/>
            <person name="Pagani I."/>
            <person name="Pati A."/>
            <person name="Goodwin L."/>
            <person name="Peters L."/>
            <person name="Pitluck S."/>
            <person name="Woyke T."/>
            <person name="Kerfeld C."/>
        </authorList>
    </citation>
    <scope>NUCLEOTIDE SEQUENCE [LARGE SCALE GENOMIC DNA]</scope>
    <source>
        <strain evidence="1 2">PCC 7112</strain>
    </source>
</reference>
<proteinExistence type="predicted"/>